<accession>A0A5J6VKY2</accession>
<name>A0A5J6VKY2_9VIRU</name>
<feature type="compositionally biased region" description="Basic residues" evidence="1">
    <location>
        <begin position="1"/>
        <end position="16"/>
    </location>
</feature>
<evidence type="ECO:0000313" key="2">
    <source>
        <dbReference type="EMBL" id="QFG74886.1"/>
    </source>
</evidence>
<proteinExistence type="predicted"/>
<sequence>MPRKPKTRKQPKKQKTQKANEAEERKKMKRLTQLMKRVTTCGTKKCKEYIEKEQMINKEMFLAVGWSYKKKNGKEVMSSFDASKRDETKVKKYQRLSTKNNKDLKKCMEDYCKKERDILNKFMKANFK</sequence>
<protein>
    <submittedName>
        <fullName evidence="2">Uncharacterized protein</fullName>
    </submittedName>
</protein>
<dbReference type="EMBL" id="MN448295">
    <property type="protein sequence ID" value="QFG74886.1"/>
    <property type="molecule type" value="Genomic_DNA"/>
</dbReference>
<feature type="region of interest" description="Disordered" evidence="1">
    <location>
        <begin position="1"/>
        <end position="27"/>
    </location>
</feature>
<reference evidence="2" key="1">
    <citation type="journal article" date="2019" name="Philos. Trans. R. Soc. Lond., B, Biol. Sci.">
        <title>Targeted metagenomic recovery of four divergent viruses reveals shared and distinctive characteristics of giant viruses of marine eukaryotes.</title>
        <authorList>
            <person name="Needham D.M."/>
            <person name="Poirier C."/>
            <person name="Hehenberger E."/>
            <person name="Jimenez V."/>
            <person name="Swalwell J.E."/>
            <person name="Santoro A.E."/>
            <person name="Worden A.Z."/>
        </authorList>
    </citation>
    <scope>NUCLEOTIDE SEQUENCE</scope>
    <source>
        <strain evidence="2">OPacV-421</strain>
    </source>
</reference>
<organism evidence="2">
    <name type="scientific">Megaviridae environmental sample</name>
    <dbReference type="NCBI Taxonomy" id="1737588"/>
    <lineage>
        <taxon>Viruses</taxon>
        <taxon>Varidnaviria</taxon>
        <taxon>Bamfordvirae</taxon>
        <taxon>Nucleocytoviricota</taxon>
        <taxon>Megaviricetes</taxon>
        <taxon>Imitervirales</taxon>
        <taxon>Mimiviridae</taxon>
        <taxon>environmental samples</taxon>
    </lineage>
</organism>
<evidence type="ECO:0000256" key="1">
    <source>
        <dbReference type="SAM" id="MobiDB-lite"/>
    </source>
</evidence>